<evidence type="ECO:0000313" key="2">
    <source>
        <dbReference type="EMBL" id="BDR56497.1"/>
    </source>
</evidence>
<dbReference type="PANTHER" id="PTHR42831:SF1">
    <property type="entry name" value="FE-S PROTEIN MATURATION AUXILIARY FACTOR YITW"/>
    <property type="match status" value="1"/>
</dbReference>
<proteinExistence type="predicted"/>
<dbReference type="InterPro" id="IPR052339">
    <property type="entry name" value="Fe-S_Maturation_MIP18"/>
</dbReference>
<dbReference type="EMBL" id="AP026801">
    <property type="protein sequence ID" value="BDR56497.1"/>
    <property type="molecule type" value="Genomic_DNA"/>
</dbReference>
<keyword evidence="2" id="KW-0808">Transferase</keyword>
<dbReference type="InterPro" id="IPR002744">
    <property type="entry name" value="MIP18-like"/>
</dbReference>
<sequence length="112" mass="12628">MSENPMSEEDHDTKVKKEILTALENVIDPELGMDIINLGLVYRIDLDDQGTCNVLMTLTTVGCPLTVELQEMIKMELENVPEVKDVTIELTFDPPWSMDRMSRYAKIALGIA</sequence>
<dbReference type="RefSeq" id="WP_345784992.1">
    <property type="nucleotide sequence ID" value="NZ_AP026801.1"/>
</dbReference>
<dbReference type="Proteomes" id="UP001321804">
    <property type="component" value="Chromosome"/>
</dbReference>
<dbReference type="InterPro" id="IPR034904">
    <property type="entry name" value="FSCA_dom_sf"/>
</dbReference>
<keyword evidence="3" id="KW-1185">Reference proteome</keyword>
<protein>
    <submittedName>
        <fullName evidence="2">DNA methyltransferase</fullName>
    </submittedName>
</protein>
<dbReference type="GO" id="GO:0032259">
    <property type="term" value="P:methylation"/>
    <property type="evidence" value="ECO:0007669"/>
    <property type="project" value="UniProtKB-KW"/>
</dbReference>
<dbReference type="AlphaFoldDB" id="A0AAU9CRE2"/>
<gene>
    <name evidence="2" type="ORF">KIMC2_10590</name>
</gene>
<name>A0AAU9CRE2_9LACO</name>
<keyword evidence="2" id="KW-0489">Methyltransferase</keyword>
<accession>A0AAU9CRE2</accession>
<feature type="domain" description="MIP18 family-like" evidence="1">
    <location>
        <begin position="16"/>
        <end position="89"/>
    </location>
</feature>
<dbReference type="SUPFAM" id="SSF117916">
    <property type="entry name" value="Fe-S cluster assembly (FSCA) domain-like"/>
    <property type="match status" value="1"/>
</dbReference>
<dbReference type="Pfam" id="PF01883">
    <property type="entry name" value="FeS_assembly_P"/>
    <property type="match status" value="1"/>
</dbReference>
<evidence type="ECO:0000259" key="1">
    <source>
        <dbReference type="Pfam" id="PF01883"/>
    </source>
</evidence>
<dbReference type="GO" id="GO:0008168">
    <property type="term" value="F:methyltransferase activity"/>
    <property type="evidence" value="ECO:0007669"/>
    <property type="project" value="UniProtKB-KW"/>
</dbReference>
<reference evidence="2 3" key="1">
    <citation type="journal article" date="2023" name="Microbiol. Spectr.">
        <title>Symbiosis of Carpenter Bees with Uncharacterized Lactic Acid Bacteria Showing NAD Auxotrophy.</title>
        <authorList>
            <person name="Kawasaki S."/>
            <person name="Ozawa K."/>
            <person name="Mori T."/>
            <person name="Yamamoto A."/>
            <person name="Ito M."/>
            <person name="Ohkuma M."/>
            <person name="Sakamoto M."/>
            <person name="Matsutani M."/>
        </authorList>
    </citation>
    <scope>NUCLEOTIDE SEQUENCE [LARGE SCALE GENOMIC DNA]</scope>
    <source>
        <strain evidence="2 3">KimC2</strain>
    </source>
</reference>
<dbReference type="KEGG" id="xak:KIMC2_10590"/>
<evidence type="ECO:0000313" key="3">
    <source>
        <dbReference type="Proteomes" id="UP001321804"/>
    </source>
</evidence>
<dbReference type="Gene3D" id="3.30.300.130">
    <property type="entry name" value="Fe-S cluster assembly (FSCA)"/>
    <property type="match status" value="1"/>
</dbReference>
<organism evidence="2 3">
    <name type="scientific">Xylocopilactobacillus apis</name>
    <dbReference type="NCBI Taxonomy" id="2932183"/>
    <lineage>
        <taxon>Bacteria</taxon>
        <taxon>Bacillati</taxon>
        <taxon>Bacillota</taxon>
        <taxon>Bacilli</taxon>
        <taxon>Lactobacillales</taxon>
        <taxon>Lactobacillaceae</taxon>
        <taxon>Xylocopilactobacillus</taxon>
    </lineage>
</organism>
<dbReference type="PANTHER" id="PTHR42831">
    <property type="entry name" value="FE-S PROTEIN MATURATION AUXILIARY FACTOR YITW"/>
    <property type="match status" value="1"/>
</dbReference>